<feature type="transmembrane region" description="Helical" evidence="10">
    <location>
        <begin position="125"/>
        <end position="146"/>
    </location>
</feature>
<keyword evidence="2 9" id="KW-0812">Transmembrane</keyword>
<protein>
    <recommendedName>
        <fullName evidence="11">G-protein coupled receptors family 1 profile domain-containing protein</fullName>
    </recommendedName>
</protein>
<dbReference type="PROSITE" id="PS50262">
    <property type="entry name" value="G_PROTEIN_RECEP_F1_2"/>
    <property type="match status" value="1"/>
</dbReference>
<keyword evidence="5 10" id="KW-0472">Membrane</keyword>
<keyword evidence="7 9" id="KW-0807">Transducer</keyword>
<keyword evidence="13" id="KW-1185">Reference proteome</keyword>
<dbReference type="PANTHER" id="PTHR24225:SF73">
    <property type="entry name" value="C3A ANAPHYLATOXIN CHEMOTACTIC RECEPTOR-LIKE"/>
    <property type="match status" value="1"/>
</dbReference>
<evidence type="ECO:0000256" key="6">
    <source>
        <dbReference type="ARBA" id="ARBA00023170"/>
    </source>
</evidence>
<evidence type="ECO:0000256" key="4">
    <source>
        <dbReference type="ARBA" id="ARBA00023040"/>
    </source>
</evidence>
<name>A0A8T2IGW0_9PIPI</name>
<proteinExistence type="inferred from homology"/>
<reference evidence="12" key="1">
    <citation type="thesis" date="2020" institute="ProQuest LLC" country="789 East Eisenhower Parkway, Ann Arbor, MI, USA">
        <title>Comparative Genomics and Chromosome Evolution.</title>
        <authorList>
            <person name="Mudd A.B."/>
        </authorList>
    </citation>
    <scope>NUCLEOTIDE SEQUENCE</scope>
    <source>
        <strain evidence="12">Female2</strain>
        <tissue evidence="12">Blood</tissue>
    </source>
</reference>
<evidence type="ECO:0000256" key="7">
    <source>
        <dbReference type="ARBA" id="ARBA00023224"/>
    </source>
</evidence>
<dbReference type="Pfam" id="PF00001">
    <property type="entry name" value="7tm_1"/>
    <property type="match status" value="1"/>
</dbReference>
<gene>
    <name evidence="12" type="ORF">GDO86_018032</name>
</gene>
<dbReference type="PANTHER" id="PTHR24225">
    <property type="entry name" value="CHEMOTACTIC RECEPTOR"/>
    <property type="match status" value="1"/>
</dbReference>
<evidence type="ECO:0000256" key="2">
    <source>
        <dbReference type="ARBA" id="ARBA00022692"/>
    </source>
</evidence>
<dbReference type="GO" id="GO:0004875">
    <property type="term" value="F:complement receptor activity"/>
    <property type="evidence" value="ECO:0007669"/>
    <property type="project" value="TreeGrafter"/>
</dbReference>
<dbReference type="GO" id="GO:0005886">
    <property type="term" value="C:plasma membrane"/>
    <property type="evidence" value="ECO:0007669"/>
    <property type="project" value="TreeGrafter"/>
</dbReference>
<feature type="domain" description="G-protein coupled receptors family 1 profile" evidence="11">
    <location>
        <begin position="31"/>
        <end position="248"/>
    </location>
</feature>
<comment type="caution">
    <text evidence="12">The sequence shown here is derived from an EMBL/GenBank/DDBJ whole genome shotgun (WGS) entry which is preliminary data.</text>
</comment>
<dbReference type="OrthoDB" id="9905908at2759"/>
<dbReference type="InterPro" id="IPR000826">
    <property type="entry name" value="Formyl_rcpt-rel"/>
</dbReference>
<evidence type="ECO:0000256" key="9">
    <source>
        <dbReference type="RuleBase" id="RU000688"/>
    </source>
</evidence>
<comment type="subcellular location">
    <subcellularLocation>
        <location evidence="1">Membrane</location>
        <topology evidence="1">Multi-pass membrane protein</topology>
    </subcellularLocation>
</comment>
<feature type="transmembrane region" description="Helical" evidence="10">
    <location>
        <begin position="12"/>
        <end position="38"/>
    </location>
</feature>
<dbReference type="SUPFAM" id="SSF81321">
    <property type="entry name" value="Family A G protein-coupled receptor-like"/>
    <property type="match status" value="1"/>
</dbReference>
<feature type="transmembrane region" description="Helical" evidence="10">
    <location>
        <begin position="50"/>
        <end position="70"/>
    </location>
</feature>
<evidence type="ECO:0000259" key="11">
    <source>
        <dbReference type="PROSITE" id="PS50262"/>
    </source>
</evidence>
<dbReference type="GO" id="GO:0007200">
    <property type="term" value="P:phospholipase C-activating G protein-coupled receptor signaling pathway"/>
    <property type="evidence" value="ECO:0007669"/>
    <property type="project" value="TreeGrafter"/>
</dbReference>
<dbReference type="Gene3D" id="1.20.1070.10">
    <property type="entry name" value="Rhodopsin 7-helix transmembrane proteins"/>
    <property type="match status" value="1"/>
</dbReference>
<dbReference type="PROSITE" id="PS00237">
    <property type="entry name" value="G_PROTEIN_RECEP_F1_1"/>
    <property type="match status" value="1"/>
</dbReference>
<dbReference type="InterPro" id="IPR017452">
    <property type="entry name" value="GPCR_Rhodpsn_7TM"/>
</dbReference>
<feature type="transmembrane region" description="Helical" evidence="10">
    <location>
        <begin position="82"/>
        <end position="104"/>
    </location>
</feature>
<dbReference type="GO" id="GO:0006954">
    <property type="term" value="P:inflammatory response"/>
    <property type="evidence" value="ECO:0007669"/>
    <property type="project" value="TreeGrafter"/>
</dbReference>
<dbReference type="GO" id="GO:0007204">
    <property type="term" value="P:positive regulation of cytosolic calcium ion concentration"/>
    <property type="evidence" value="ECO:0007669"/>
    <property type="project" value="TreeGrafter"/>
</dbReference>
<evidence type="ECO:0000313" key="12">
    <source>
        <dbReference type="EMBL" id="KAG8430300.1"/>
    </source>
</evidence>
<feature type="transmembrane region" description="Helical" evidence="10">
    <location>
        <begin position="225"/>
        <end position="242"/>
    </location>
</feature>
<keyword evidence="3 10" id="KW-1133">Transmembrane helix</keyword>
<sequence length="248" mass="28464">MTRLLPPKMYLFTQAFSIICLSVTCITGIIGNGLVIWIAGFKMKTITATWYLHLAITDFICSLSTLVRIAEWILPGGIRLCLISFTILLLNVLTSVYFLTAISVDRCISIIWPIWAKIHRTQRSATTTVRIIWVVSLLLCISSLFLGYDFVSFHNPTCCVPMRHQYYFVYKLSEAEKSEYLNDPINICRFVFMFLLPFAIILLCNGLIVCRLVFTKIPNRSQRPLKIITAIVICFFWLLVPVQPLEIH</sequence>
<feature type="transmembrane region" description="Helical" evidence="10">
    <location>
        <begin position="190"/>
        <end position="213"/>
    </location>
</feature>
<dbReference type="PRINTS" id="PR00237">
    <property type="entry name" value="GPCRRHODOPSN"/>
</dbReference>
<keyword evidence="6 9" id="KW-0675">Receptor</keyword>
<dbReference type="GO" id="GO:0004982">
    <property type="term" value="F:N-formyl peptide receptor activity"/>
    <property type="evidence" value="ECO:0007669"/>
    <property type="project" value="TreeGrafter"/>
</dbReference>
<comment type="similarity">
    <text evidence="9">Belongs to the G-protein coupled receptor 1 family.</text>
</comment>
<evidence type="ECO:0000256" key="5">
    <source>
        <dbReference type="ARBA" id="ARBA00023136"/>
    </source>
</evidence>
<keyword evidence="4 9" id="KW-0297">G-protein coupled receptor</keyword>
<comment type="similarity">
    <text evidence="8">Belongs to the chemokine-like receptor (CMKLR) family.</text>
</comment>
<organism evidence="12 13">
    <name type="scientific">Hymenochirus boettgeri</name>
    <name type="common">Congo dwarf clawed frog</name>
    <dbReference type="NCBI Taxonomy" id="247094"/>
    <lineage>
        <taxon>Eukaryota</taxon>
        <taxon>Metazoa</taxon>
        <taxon>Chordata</taxon>
        <taxon>Craniata</taxon>
        <taxon>Vertebrata</taxon>
        <taxon>Euteleostomi</taxon>
        <taxon>Amphibia</taxon>
        <taxon>Batrachia</taxon>
        <taxon>Anura</taxon>
        <taxon>Pipoidea</taxon>
        <taxon>Pipidae</taxon>
        <taxon>Pipinae</taxon>
        <taxon>Hymenochirus</taxon>
    </lineage>
</organism>
<evidence type="ECO:0000256" key="1">
    <source>
        <dbReference type="ARBA" id="ARBA00004141"/>
    </source>
</evidence>
<dbReference type="EMBL" id="JAACNH010001162">
    <property type="protein sequence ID" value="KAG8430300.1"/>
    <property type="molecule type" value="Genomic_DNA"/>
</dbReference>
<accession>A0A8T2IGW0</accession>
<evidence type="ECO:0000256" key="3">
    <source>
        <dbReference type="ARBA" id="ARBA00022989"/>
    </source>
</evidence>
<evidence type="ECO:0000256" key="10">
    <source>
        <dbReference type="SAM" id="Phobius"/>
    </source>
</evidence>
<dbReference type="AlphaFoldDB" id="A0A8T2IGW0"/>
<dbReference type="Proteomes" id="UP000812440">
    <property type="component" value="Unassembled WGS sequence"/>
</dbReference>
<evidence type="ECO:0000256" key="8">
    <source>
        <dbReference type="ARBA" id="ARBA00025736"/>
    </source>
</evidence>
<dbReference type="InterPro" id="IPR000276">
    <property type="entry name" value="GPCR_Rhodpsn"/>
</dbReference>
<evidence type="ECO:0000313" key="13">
    <source>
        <dbReference type="Proteomes" id="UP000812440"/>
    </source>
</evidence>